<dbReference type="EMBL" id="CP048852">
    <property type="protein sequence ID" value="QIW82044.1"/>
    <property type="molecule type" value="Genomic_DNA"/>
</dbReference>
<dbReference type="Proteomes" id="UP000501914">
    <property type="component" value="Chromosome"/>
</dbReference>
<evidence type="ECO:0000313" key="2">
    <source>
        <dbReference type="Proteomes" id="UP000501914"/>
    </source>
</evidence>
<protein>
    <submittedName>
        <fullName evidence="1">Uncharacterized protein</fullName>
    </submittedName>
</protein>
<keyword evidence="2" id="KW-1185">Reference proteome</keyword>
<sequence length="114" mass="13072">MNIEEILKKLEKLARKVDMLEQSSQEERRPPIFVKMDVQDLNVEKLHLDDLAFHLDHLDIQELSGMLNLGNVFSPHVRPKAESQSRGEKTKKDDIEVKIDGKPVPYTINQGKGV</sequence>
<organism evidence="1 2">
    <name type="scientific">Bacillus tequilensis</name>
    <dbReference type="NCBI Taxonomy" id="227866"/>
    <lineage>
        <taxon>Bacteria</taxon>
        <taxon>Bacillati</taxon>
        <taxon>Bacillota</taxon>
        <taxon>Bacilli</taxon>
        <taxon>Bacillales</taxon>
        <taxon>Bacillaceae</taxon>
        <taxon>Bacillus</taxon>
    </lineage>
</organism>
<evidence type="ECO:0000313" key="1">
    <source>
        <dbReference type="EMBL" id="QIW82044.1"/>
    </source>
</evidence>
<gene>
    <name evidence="1" type="ORF">G4P54_20765</name>
</gene>
<name>A0A6H0WPK4_9BACI</name>
<proteinExistence type="predicted"/>
<dbReference type="RefSeq" id="WP_167873760.1">
    <property type="nucleotide sequence ID" value="NZ_CP048852.1"/>
</dbReference>
<dbReference type="AlphaFoldDB" id="A0A6H0WPK4"/>
<reference evidence="1 2" key="1">
    <citation type="submission" date="2020-02" db="EMBL/GenBank/DDBJ databases">
        <title>Genome sequencing, annotation and comparative genomic analysis of Bacillus tequilensis EA-CB0015, an effective biological control agent against Pseudocercospora fijiensis in banana plants.</title>
        <authorList>
            <person name="Cuellar-Gaviria T.Z."/>
            <person name="Ju K.-S."/>
            <person name="Villegas-Escobar V."/>
        </authorList>
    </citation>
    <scope>NUCLEOTIDE SEQUENCE [LARGE SCALE GENOMIC DNA]</scope>
    <source>
        <strain evidence="1 2">EA-CB0015</strain>
    </source>
</reference>
<dbReference type="KEGG" id="bteq:G4P54_20765"/>
<accession>A0A6H0WPK4</accession>